<comment type="similarity">
    <text evidence="7">Belongs to the binding-protein-dependent transport system permease family.</text>
</comment>
<evidence type="ECO:0000256" key="4">
    <source>
        <dbReference type="ARBA" id="ARBA00022692"/>
    </source>
</evidence>
<dbReference type="CDD" id="cd06261">
    <property type="entry name" value="TM_PBP2"/>
    <property type="match status" value="1"/>
</dbReference>
<feature type="transmembrane region" description="Helical" evidence="7">
    <location>
        <begin position="26"/>
        <end position="44"/>
    </location>
</feature>
<feature type="domain" description="ABC transmembrane type-1" evidence="8">
    <location>
        <begin position="86"/>
        <end position="301"/>
    </location>
</feature>
<dbReference type="SUPFAM" id="SSF161098">
    <property type="entry name" value="MetI-like"/>
    <property type="match status" value="1"/>
</dbReference>
<comment type="caution">
    <text evidence="9">The sequence shown here is derived from an EMBL/GenBank/DDBJ whole genome shotgun (WGS) entry which is preliminary data.</text>
</comment>
<dbReference type="EMBL" id="QRDZ01000037">
    <property type="protein sequence ID" value="RED57023.1"/>
    <property type="molecule type" value="Genomic_DNA"/>
</dbReference>
<dbReference type="AlphaFoldDB" id="A0A3D9I5F1"/>
<evidence type="ECO:0000256" key="7">
    <source>
        <dbReference type="RuleBase" id="RU363032"/>
    </source>
</evidence>
<keyword evidence="2 7" id="KW-0813">Transport</keyword>
<dbReference type="InterPro" id="IPR000515">
    <property type="entry name" value="MetI-like"/>
</dbReference>
<accession>A0A3D9I5F1</accession>
<keyword evidence="3" id="KW-1003">Cell membrane</keyword>
<dbReference type="RefSeq" id="WP_246016944.1">
    <property type="nucleotide sequence ID" value="NZ_QRDZ01000037.1"/>
</dbReference>
<dbReference type="PROSITE" id="PS50928">
    <property type="entry name" value="ABC_TM1"/>
    <property type="match status" value="1"/>
</dbReference>
<dbReference type="Pfam" id="PF00528">
    <property type="entry name" value="BPD_transp_1"/>
    <property type="match status" value="1"/>
</dbReference>
<feature type="transmembrane region" description="Helical" evidence="7">
    <location>
        <begin position="132"/>
        <end position="156"/>
    </location>
</feature>
<dbReference type="InterPro" id="IPR035906">
    <property type="entry name" value="MetI-like_sf"/>
</dbReference>
<dbReference type="PANTHER" id="PTHR43227:SF11">
    <property type="entry name" value="BLL4140 PROTEIN"/>
    <property type="match status" value="1"/>
</dbReference>
<evidence type="ECO:0000256" key="1">
    <source>
        <dbReference type="ARBA" id="ARBA00004651"/>
    </source>
</evidence>
<dbReference type="PANTHER" id="PTHR43227">
    <property type="entry name" value="BLL4140 PROTEIN"/>
    <property type="match status" value="1"/>
</dbReference>
<feature type="transmembrane region" description="Helical" evidence="7">
    <location>
        <begin position="90"/>
        <end position="111"/>
    </location>
</feature>
<evidence type="ECO:0000256" key="6">
    <source>
        <dbReference type="ARBA" id="ARBA00023136"/>
    </source>
</evidence>
<dbReference type="GO" id="GO:0055085">
    <property type="term" value="P:transmembrane transport"/>
    <property type="evidence" value="ECO:0007669"/>
    <property type="project" value="InterPro"/>
</dbReference>
<gene>
    <name evidence="9" type="ORF">DFP98_13715</name>
</gene>
<keyword evidence="5 7" id="KW-1133">Transmembrane helix</keyword>
<feature type="transmembrane region" description="Helical" evidence="7">
    <location>
        <begin position="280"/>
        <end position="301"/>
    </location>
</feature>
<evidence type="ECO:0000256" key="5">
    <source>
        <dbReference type="ARBA" id="ARBA00022989"/>
    </source>
</evidence>
<keyword evidence="10" id="KW-1185">Reference proteome</keyword>
<dbReference type="Gene3D" id="1.10.3720.10">
    <property type="entry name" value="MetI-like"/>
    <property type="match status" value="1"/>
</dbReference>
<keyword evidence="6 7" id="KW-0472">Membrane</keyword>
<evidence type="ECO:0000256" key="2">
    <source>
        <dbReference type="ARBA" id="ARBA00022448"/>
    </source>
</evidence>
<keyword evidence="4 7" id="KW-0812">Transmembrane</keyword>
<evidence type="ECO:0000313" key="10">
    <source>
        <dbReference type="Proteomes" id="UP000256977"/>
    </source>
</evidence>
<reference evidence="9 10" key="1">
    <citation type="submission" date="2018-07" db="EMBL/GenBank/DDBJ databases">
        <title>Genomic Encyclopedia of Type Strains, Phase III (KMG-III): the genomes of soil and plant-associated and newly described type strains.</title>
        <authorList>
            <person name="Whitman W."/>
        </authorList>
    </citation>
    <scope>NUCLEOTIDE SEQUENCE [LARGE SCALE GENOMIC DNA]</scope>
    <source>
        <strain evidence="9 10">CECT 7287</strain>
    </source>
</reference>
<organism evidence="9 10">
    <name type="scientific">Cohnella phaseoli</name>
    <dbReference type="NCBI Taxonomy" id="456490"/>
    <lineage>
        <taxon>Bacteria</taxon>
        <taxon>Bacillati</taxon>
        <taxon>Bacillota</taxon>
        <taxon>Bacilli</taxon>
        <taxon>Bacillales</taxon>
        <taxon>Paenibacillaceae</taxon>
        <taxon>Cohnella</taxon>
    </lineage>
</organism>
<dbReference type="GO" id="GO:0005886">
    <property type="term" value="C:plasma membrane"/>
    <property type="evidence" value="ECO:0007669"/>
    <property type="project" value="UniProtKB-SubCell"/>
</dbReference>
<comment type="subcellular location">
    <subcellularLocation>
        <location evidence="1 7">Cell membrane</location>
        <topology evidence="1 7">Multi-pass membrane protein</topology>
    </subcellularLocation>
</comment>
<evidence type="ECO:0000313" key="9">
    <source>
        <dbReference type="EMBL" id="RED57023.1"/>
    </source>
</evidence>
<name>A0A3D9I5F1_9BACL</name>
<feature type="transmembrane region" description="Helical" evidence="7">
    <location>
        <begin position="176"/>
        <end position="198"/>
    </location>
</feature>
<dbReference type="Proteomes" id="UP000256977">
    <property type="component" value="Unassembled WGS sequence"/>
</dbReference>
<proteinExistence type="inferred from homology"/>
<feature type="transmembrane region" description="Helical" evidence="7">
    <location>
        <begin position="219"/>
        <end position="239"/>
    </location>
</feature>
<dbReference type="InterPro" id="IPR050809">
    <property type="entry name" value="UgpAE/MalFG_permease"/>
</dbReference>
<protein>
    <submittedName>
        <fullName evidence="9">Putative aldouronate transport system permease protein</fullName>
    </submittedName>
</protein>
<evidence type="ECO:0000256" key="3">
    <source>
        <dbReference type="ARBA" id="ARBA00022475"/>
    </source>
</evidence>
<evidence type="ECO:0000259" key="8">
    <source>
        <dbReference type="PROSITE" id="PS50928"/>
    </source>
</evidence>
<sequence>MKRAGRALAAPGSMKSLGREIARNKYIYLILLPGLLYYAVFNYAPMYGIQLAFKDFRASAGIWGSPFVGLKHYEYIFQDQDFWRAFKNTIIISFSRILFQFPVPIVLALLLNELREGKYKKTLQTIFTFPNFLSWVIVSGMVLNVFGSEGAVNHFLSLFGVSEQMFMANQDLFRPLIYISDIWKSAGWTAIIYLATIASISPELYEASYMDGANRFQRMLYITWPGIRSAVVLMLLLSVGNTMNAGFDQIFNMYNPAVLPVSDILDTYIYRITFQTSGDFGFSTAVGLFKSLINFVLLIVFDRLAKGVGERGIF</sequence>